<dbReference type="GO" id="GO:0042781">
    <property type="term" value="F:3'-tRNA processing endoribonuclease activity"/>
    <property type="evidence" value="ECO:0007669"/>
    <property type="project" value="TreeGrafter"/>
</dbReference>
<dbReference type="InterPro" id="IPR001279">
    <property type="entry name" value="Metallo-B-lactamas"/>
</dbReference>
<reference evidence="2" key="2">
    <citation type="submission" date="2020-09" db="EMBL/GenBank/DDBJ databases">
        <authorList>
            <person name="Sun Q."/>
            <person name="Zhou Y."/>
        </authorList>
    </citation>
    <scope>NUCLEOTIDE SEQUENCE</scope>
    <source>
        <strain evidence="2">CGMCC 4.7306</strain>
    </source>
</reference>
<dbReference type="Gene3D" id="3.60.15.10">
    <property type="entry name" value="Ribonuclease Z/Hydroxyacylglutathione hydrolase-like"/>
    <property type="match status" value="1"/>
</dbReference>
<gene>
    <name evidence="2" type="ORF">GCM10011575_02160</name>
</gene>
<proteinExistence type="predicted"/>
<evidence type="ECO:0000313" key="2">
    <source>
        <dbReference type="EMBL" id="GGL47822.1"/>
    </source>
</evidence>
<dbReference type="Proteomes" id="UP000613840">
    <property type="component" value="Unassembled WGS sequence"/>
</dbReference>
<name>A0A917VZ69_9ACTN</name>
<protein>
    <submittedName>
        <fullName evidence="2">MBL fold metallo-hydrolase</fullName>
    </submittedName>
</protein>
<keyword evidence="3" id="KW-1185">Reference proteome</keyword>
<organism evidence="2 3">
    <name type="scientific">Microlunatus endophyticus</name>
    <dbReference type="NCBI Taxonomy" id="1716077"/>
    <lineage>
        <taxon>Bacteria</taxon>
        <taxon>Bacillati</taxon>
        <taxon>Actinomycetota</taxon>
        <taxon>Actinomycetes</taxon>
        <taxon>Propionibacteriales</taxon>
        <taxon>Propionibacteriaceae</taxon>
        <taxon>Microlunatus</taxon>
    </lineage>
</organism>
<dbReference type="InterPro" id="IPR036866">
    <property type="entry name" value="RibonucZ/Hydroxyglut_hydro"/>
</dbReference>
<dbReference type="PANTHER" id="PTHR46018">
    <property type="entry name" value="ZINC PHOSPHODIESTERASE ELAC PROTEIN 1"/>
    <property type="match status" value="1"/>
</dbReference>
<dbReference type="Pfam" id="PF12706">
    <property type="entry name" value="Lactamase_B_2"/>
    <property type="match status" value="1"/>
</dbReference>
<dbReference type="CDD" id="cd07716">
    <property type="entry name" value="RNaseZ_short-form-like_MBL-fold"/>
    <property type="match status" value="1"/>
</dbReference>
<sequence length="279" mass="29354">MELVVLGGSGGWPRAGQGCSGYLIEHDGYRLLVDPGHGVLGELLRHCDPAAVDAVLISHGHLDHCADLVPLLRARMLGANGSGTETVPLPVLAPDGALDGLLSLDPVRPDGLELISAGSGDKIIFGPLTVLAQELRHQVVTFGYRIISDDGRVLAYTADSGESSDRVDLARHAGLLVGGASYPDQVPAADARYLSDAVQIARLAIEADVDHCVLTDLLPFTDPFTALLRVRGAGFDAVEVARPGLRRTIAPRPDAVGLPRRAAQRVIAITNAEPRRASS</sequence>
<dbReference type="EMBL" id="BMMZ01000001">
    <property type="protein sequence ID" value="GGL47822.1"/>
    <property type="molecule type" value="Genomic_DNA"/>
</dbReference>
<feature type="domain" description="Metallo-beta-lactamase" evidence="1">
    <location>
        <begin position="18"/>
        <end position="205"/>
    </location>
</feature>
<dbReference type="PANTHER" id="PTHR46018:SF4">
    <property type="entry name" value="METALLO-HYDROLASE YHFI-RELATED"/>
    <property type="match status" value="1"/>
</dbReference>
<dbReference type="AlphaFoldDB" id="A0A917VZ69"/>
<comment type="caution">
    <text evidence="2">The sequence shown here is derived from an EMBL/GenBank/DDBJ whole genome shotgun (WGS) entry which is preliminary data.</text>
</comment>
<evidence type="ECO:0000259" key="1">
    <source>
        <dbReference type="SMART" id="SM00849"/>
    </source>
</evidence>
<accession>A0A917VZ69</accession>
<dbReference type="SMART" id="SM00849">
    <property type="entry name" value="Lactamase_B"/>
    <property type="match status" value="1"/>
</dbReference>
<evidence type="ECO:0000313" key="3">
    <source>
        <dbReference type="Proteomes" id="UP000613840"/>
    </source>
</evidence>
<reference evidence="2" key="1">
    <citation type="journal article" date="2014" name="Int. J. Syst. Evol. Microbiol.">
        <title>Complete genome sequence of Corynebacterium casei LMG S-19264T (=DSM 44701T), isolated from a smear-ripened cheese.</title>
        <authorList>
            <consortium name="US DOE Joint Genome Institute (JGI-PGF)"/>
            <person name="Walter F."/>
            <person name="Albersmeier A."/>
            <person name="Kalinowski J."/>
            <person name="Ruckert C."/>
        </authorList>
    </citation>
    <scope>NUCLEOTIDE SEQUENCE</scope>
    <source>
        <strain evidence="2">CGMCC 4.7306</strain>
    </source>
</reference>
<dbReference type="RefSeq" id="WP_188893324.1">
    <property type="nucleotide sequence ID" value="NZ_BMMZ01000001.1"/>
</dbReference>
<dbReference type="SUPFAM" id="SSF56281">
    <property type="entry name" value="Metallo-hydrolase/oxidoreductase"/>
    <property type="match status" value="1"/>
</dbReference>